<proteinExistence type="predicted"/>
<dbReference type="EMBL" id="CAKOFQ010007005">
    <property type="protein sequence ID" value="CAH1986744.1"/>
    <property type="molecule type" value="Genomic_DNA"/>
</dbReference>
<name>A0A9P0PHS9_ACAOB</name>
<reference evidence="1" key="1">
    <citation type="submission" date="2022-03" db="EMBL/GenBank/DDBJ databases">
        <authorList>
            <person name="Sayadi A."/>
        </authorList>
    </citation>
    <scope>NUCLEOTIDE SEQUENCE</scope>
</reference>
<dbReference type="Proteomes" id="UP001152888">
    <property type="component" value="Unassembled WGS sequence"/>
</dbReference>
<comment type="caution">
    <text evidence="1">The sequence shown here is derived from an EMBL/GenBank/DDBJ whole genome shotgun (WGS) entry which is preliminary data.</text>
</comment>
<gene>
    <name evidence="1" type="ORF">ACAOBT_LOCUS17420</name>
</gene>
<evidence type="ECO:0000313" key="1">
    <source>
        <dbReference type="EMBL" id="CAH1986744.1"/>
    </source>
</evidence>
<evidence type="ECO:0000313" key="2">
    <source>
        <dbReference type="Proteomes" id="UP001152888"/>
    </source>
</evidence>
<protein>
    <submittedName>
        <fullName evidence="1">Uncharacterized protein</fullName>
    </submittedName>
</protein>
<keyword evidence="2" id="KW-1185">Reference proteome</keyword>
<accession>A0A9P0PHS9</accession>
<dbReference type="AlphaFoldDB" id="A0A9P0PHS9"/>
<sequence>MLRCGVHRCSGLRWLMRRCGAHMRSGPWVVPIFFFRMYSVEWAYNRHRHPLPQRRQLKCLSCTHCLIRAVY</sequence>
<organism evidence="1 2">
    <name type="scientific">Acanthoscelides obtectus</name>
    <name type="common">Bean weevil</name>
    <name type="synonym">Bruchus obtectus</name>
    <dbReference type="NCBI Taxonomy" id="200917"/>
    <lineage>
        <taxon>Eukaryota</taxon>
        <taxon>Metazoa</taxon>
        <taxon>Ecdysozoa</taxon>
        <taxon>Arthropoda</taxon>
        <taxon>Hexapoda</taxon>
        <taxon>Insecta</taxon>
        <taxon>Pterygota</taxon>
        <taxon>Neoptera</taxon>
        <taxon>Endopterygota</taxon>
        <taxon>Coleoptera</taxon>
        <taxon>Polyphaga</taxon>
        <taxon>Cucujiformia</taxon>
        <taxon>Chrysomeloidea</taxon>
        <taxon>Chrysomelidae</taxon>
        <taxon>Bruchinae</taxon>
        <taxon>Bruchini</taxon>
        <taxon>Acanthoscelides</taxon>
    </lineage>
</organism>